<reference evidence="1 2" key="1">
    <citation type="submission" date="2020-07" db="EMBL/GenBank/DDBJ databases">
        <title>Sequencing the genomes of 1000 actinobacteria strains.</title>
        <authorList>
            <person name="Klenk H.-P."/>
        </authorList>
    </citation>
    <scope>NUCLEOTIDE SEQUENCE [LARGE SCALE GENOMIC DNA]</scope>
    <source>
        <strain evidence="1 2">CXB654</strain>
    </source>
</reference>
<keyword evidence="2" id="KW-1185">Reference proteome</keyword>
<organism evidence="1 2">
    <name type="scientific">Spinactinospora alkalitolerans</name>
    <dbReference type="NCBI Taxonomy" id="687207"/>
    <lineage>
        <taxon>Bacteria</taxon>
        <taxon>Bacillati</taxon>
        <taxon>Actinomycetota</taxon>
        <taxon>Actinomycetes</taxon>
        <taxon>Streptosporangiales</taxon>
        <taxon>Nocardiopsidaceae</taxon>
        <taxon>Spinactinospora</taxon>
    </lineage>
</organism>
<name>A0A852U392_9ACTN</name>
<sequence length="208" mass="23405">MPITDRAFRRIRNAASRHPDDLDLEAVEALPDFVLWHGRHWSCADCGAQGRNHRTPADAARAVVNHVAREHGPARDHRTGNALLLGHRVHVVCDVPDGARISDTGLFLDIRQPGKIHPDAPEWMHGDYYEFDLDREGYRVLPRTHVRSVTEVDVPVEANATYLDQAREQELSALITRVLERSTGDGKDPAPLIARAILDHRRRRTGHG</sequence>
<dbReference type="AlphaFoldDB" id="A0A852U392"/>
<accession>A0A852U392</accession>
<evidence type="ECO:0000313" key="2">
    <source>
        <dbReference type="Proteomes" id="UP000589036"/>
    </source>
</evidence>
<gene>
    <name evidence="1" type="ORF">HDA32_005818</name>
</gene>
<dbReference type="Proteomes" id="UP000589036">
    <property type="component" value="Unassembled WGS sequence"/>
</dbReference>
<dbReference type="RefSeq" id="WP_246334527.1">
    <property type="nucleotide sequence ID" value="NZ_BAAAYY010000045.1"/>
</dbReference>
<proteinExistence type="predicted"/>
<evidence type="ECO:0000313" key="1">
    <source>
        <dbReference type="EMBL" id="NYE50698.1"/>
    </source>
</evidence>
<comment type="caution">
    <text evidence="1">The sequence shown here is derived from an EMBL/GenBank/DDBJ whole genome shotgun (WGS) entry which is preliminary data.</text>
</comment>
<protein>
    <submittedName>
        <fullName evidence="1">Uncharacterized protein</fullName>
    </submittedName>
</protein>
<dbReference type="EMBL" id="JACCCC010000001">
    <property type="protein sequence ID" value="NYE50698.1"/>
    <property type="molecule type" value="Genomic_DNA"/>
</dbReference>